<name>A0ABT1K2M9_9ACTN</name>
<protein>
    <submittedName>
        <fullName evidence="1">Uncharacterized protein</fullName>
    </submittedName>
</protein>
<accession>A0ABT1K2M9</accession>
<keyword evidence="2" id="KW-1185">Reference proteome</keyword>
<reference evidence="1 2" key="1">
    <citation type="submission" date="2022-06" db="EMBL/GenBank/DDBJ databases">
        <title>Sequencing the genomes of 1000 actinobacteria strains.</title>
        <authorList>
            <person name="Klenk H.-P."/>
        </authorList>
    </citation>
    <scope>NUCLEOTIDE SEQUENCE [LARGE SCALE GENOMIC DNA]</scope>
    <source>
        <strain evidence="1 2">DSM 44170</strain>
    </source>
</reference>
<comment type="caution">
    <text evidence="1">The sequence shown here is derived from an EMBL/GenBank/DDBJ whole genome shotgun (WGS) entry which is preliminary data.</text>
</comment>
<organism evidence="1 2">
    <name type="scientific">Nonomuraea roseoviolacea subsp. carminata</name>
    <dbReference type="NCBI Taxonomy" id="160689"/>
    <lineage>
        <taxon>Bacteria</taxon>
        <taxon>Bacillati</taxon>
        <taxon>Actinomycetota</taxon>
        <taxon>Actinomycetes</taxon>
        <taxon>Streptosporangiales</taxon>
        <taxon>Streptosporangiaceae</taxon>
        <taxon>Nonomuraea</taxon>
    </lineage>
</organism>
<dbReference type="RefSeq" id="WP_253771807.1">
    <property type="nucleotide sequence ID" value="NZ_BAAAVE010000006.1"/>
</dbReference>
<evidence type="ECO:0000313" key="2">
    <source>
        <dbReference type="Proteomes" id="UP001320766"/>
    </source>
</evidence>
<evidence type="ECO:0000313" key="1">
    <source>
        <dbReference type="EMBL" id="MCP2348242.1"/>
    </source>
</evidence>
<dbReference type="Proteomes" id="UP001320766">
    <property type="component" value="Unassembled WGS sequence"/>
</dbReference>
<dbReference type="EMBL" id="JAMZEC010000001">
    <property type="protein sequence ID" value="MCP2348242.1"/>
    <property type="molecule type" value="Genomic_DNA"/>
</dbReference>
<sequence>MSSGPAEVFRTRSTRARAAVSGLARLDQGRLRQAMGRLADDLAAGRRHERHRDLLDADALDVGYRLVAAG</sequence>
<gene>
    <name evidence="1" type="ORF">HD595_004364</name>
</gene>
<proteinExistence type="predicted"/>